<feature type="coiled-coil region" evidence="5">
    <location>
        <begin position="9"/>
        <end position="43"/>
    </location>
</feature>
<sequence length="1553" mass="174308">MEEIRDSYLEEEVYQLQELRRELDRSNKNCRILQYRLRKAEQKSLRVAQTGHVDGELLRGLEQDLKVAKDVSVRLHNELETVEDKRTRAEDENEQLRQNLIEVEISKQAMQNELERAKETALRRRGSRETFKDKKSLTQEDSADLRCQLQFAKEESSLMRKKMAKLGREKDELEQELQKYKSVYGDVDSPLPLAEVTGGGPHTSREAELRLRLKLVEEEANILGRKIVELEVENRGLRAENEDLRCQYERDCFGREPFSSVPTSPYGGDALESASELRRHLQFVEEEAELLRRSISEIEDHNKQLTSELNRFKFGPSQADRESEGAEGGNGGTLKPGNGGGYGTGSGATLQEELKTARLQINELSGKVMKLQYENRVLISNMQRCDLVANLGIHTSSPRDSDVDSDAGRREADEDEMARLLLLHPKREGPVGGESDSDDLFEKTATSGFVSGEKASDPGELGVAELAQRRQEDRETLNNVRREAERLGKMVERLIVDTDSLIREGRLVVLGGELLAEGLEFRGDGGSAESKPDSQVLDSINTRMRAFRSELQQFMDKVDHLGEGLRDRVDDLSPMPNLTESSSFLSTVTSMSRDSPIGTLGRDLVTDFQYGRREEQEWCLERQSGPEAPGQGQGAAKGSVTARGGPGLSRYTRPHSFRPEEEERRRAEARRGLELQGLQSHEPTWPQERVLLQQEVRLFRHNMVIVYMKLHWILMHWRLGRRTDGLEEGAHAEYERLENIPELGIMVDQGDGETEREDKVCAQITGSDLTEPSPLLLSPETFQYQKQVKIPLKHIFRRVLHALRSLLEEFRAELREEAQRRWQLQQTLANETAAWEIQRMYSFPCLQLQDMRGESAGAVADEGADSADVLQQEREEQHRLLADSHSTALELRWKLQHGEKRWTRERNELLERFEKERQEWDRSLREMHRKMEKVRGVNPAYFTHTHQYMVDKTCTVTAFKCSIAFNTIQDVSKPFEGHLPPGSLFLDALSLDPLSEARSSVPPPSRLESEKRAKSVCSMSDFQRLMDSSPFLPDKSKPGEHGRDDVTPPLSPDDLKYIEEFNSKGWDLPTSSLAACPIPGPVIPSPVMEAWTERAESRRAESTSEAFQPASWYLTTSATLTTNTMSSPEYCQKLPLRAAQGGEQFGVNVLHSLVQGERSAPGSPEQEYMFSKVTNVKGEEVVGGAEEVFGGRPCELRSHLEAGLRPGERPSICAAVGYTSSLDLELSRNLSDDMKEKVFCARNAIQSSSASGSSPPERQLRDMASQTNGLTTRGTQTTQTISVGLQTEALRTLTSSPHRCLTPKGGSTPISSPSRSLRKMQYSPVVQAKFERPCCSPKYGSPKLQRKPSNSGKSEQPASQIRAPTPTTTAQQQKGNNESAWARSTTTRDSPVHTTINDGLSSLFNIIDHTPIAYDPLQKFNKSPSRSRPTEAGPQGPADPKSPSVCAAQEPLRNSRGRSPSPVQLIVETQGEKSPEVISIRQDLSAPPGYTLAENAARILNKKLLEQSFREERRLSTSSAAAPNKTGDTEKPELSKSLIPNCQMLPDRRPCML</sequence>
<evidence type="ECO:0000256" key="5">
    <source>
        <dbReference type="SAM" id="Coils"/>
    </source>
</evidence>
<feature type="compositionally biased region" description="Basic and acidic residues" evidence="6">
    <location>
        <begin position="657"/>
        <end position="669"/>
    </location>
</feature>
<gene>
    <name evidence="9" type="primary">LOC107696625</name>
</gene>
<evidence type="ECO:0000256" key="4">
    <source>
        <dbReference type="ARBA" id="ARBA00023136"/>
    </source>
</evidence>
<dbReference type="PANTHER" id="PTHR15742:SF3">
    <property type="entry name" value="MICROTUBULE CROSS-LINKING FACTOR 1"/>
    <property type="match status" value="1"/>
</dbReference>
<dbReference type="Pfam" id="PF11365">
    <property type="entry name" value="SOGA"/>
    <property type="match status" value="2"/>
</dbReference>
<feature type="coiled-coil region" evidence="5">
    <location>
        <begin position="800"/>
        <end position="827"/>
    </location>
</feature>
<evidence type="ECO:0000256" key="1">
    <source>
        <dbReference type="ARBA" id="ARBA00004370"/>
    </source>
</evidence>
<evidence type="ECO:0000256" key="2">
    <source>
        <dbReference type="ARBA" id="ARBA00022553"/>
    </source>
</evidence>
<feature type="coiled-coil region" evidence="5">
    <location>
        <begin position="899"/>
        <end position="930"/>
    </location>
</feature>
<evidence type="ECO:0000259" key="7">
    <source>
        <dbReference type="Pfam" id="PF11365"/>
    </source>
</evidence>
<keyword evidence="4" id="KW-0472">Membrane</keyword>
<organism evidence="9 10">
    <name type="scientific">Sinocyclocheilus anshuiensis</name>
    <dbReference type="NCBI Taxonomy" id="1608454"/>
    <lineage>
        <taxon>Eukaryota</taxon>
        <taxon>Metazoa</taxon>
        <taxon>Chordata</taxon>
        <taxon>Craniata</taxon>
        <taxon>Vertebrata</taxon>
        <taxon>Euteleostomi</taxon>
        <taxon>Actinopterygii</taxon>
        <taxon>Neopterygii</taxon>
        <taxon>Teleostei</taxon>
        <taxon>Ostariophysi</taxon>
        <taxon>Cypriniformes</taxon>
        <taxon>Cyprinidae</taxon>
        <taxon>Cyprininae</taxon>
        <taxon>Sinocyclocheilus</taxon>
    </lineage>
</organism>
<evidence type="ECO:0000259" key="8">
    <source>
        <dbReference type="Pfam" id="PF14818"/>
    </source>
</evidence>
<feature type="region of interest" description="Disordered" evidence="6">
    <location>
        <begin position="616"/>
        <end position="669"/>
    </location>
</feature>
<keyword evidence="3 5" id="KW-0175">Coiled coil</keyword>
<evidence type="ECO:0000256" key="6">
    <source>
        <dbReference type="SAM" id="MobiDB-lite"/>
    </source>
</evidence>
<feature type="compositionally biased region" description="Polar residues" evidence="6">
    <location>
        <begin position="1347"/>
        <end position="1359"/>
    </location>
</feature>
<feature type="compositionally biased region" description="Polar residues" evidence="6">
    <location>
        <begin position="1374"/>
        <end position="1393"/>
    </location>
</feature>
<accession>A0A671L9J8</accession>
<feature type="compositionally biased region" description="Basic and acidic residues" evidence="6">
    <location>
        <begin position="397"/>
        <end position="412"/>
    </location>
</feature>
<comment type="subcellular location">
    <subcellularLocation>
        <location evidence="1">Membrane</location>
    </subcellularLocation>
</comment>
<feature type="coiled-coil region" evidence="5">
    <location>
        <begin position="274"/>
        <end position="308"/>
    </location>
</feature>
<feature type="domain" description="SOGA coiled-coil" evidence="7">
    <location>
        <begin position="273"/>
        <end position="378"/>
    </location>
</feature>
<dbReference type="InterPro" id="IPR027882">
    <property type="entry name" value="SOGA1/2-like_CC"/>
</dbReference>
<dbReference type="GO" id="GO:0016020">
    <property type="term" value="C:membrane"/>
    <property type="evidence" value="ECO:0007669"/>
    <property type="project" value="UniProtKB-SubCell"/>
</dbReference>
<feature type="domain" description="SOGA coiled-coil" evidence="7">
    <location>
        <begin position="141"/>
        <end position="237"/>
    </location>
</feature>
<feature type="region of interest" description="Disordered" evidence="6">
    <location>
        <begin position="393"/>
        <end position="412"/>
    </location>
</feature>
<feature type="region of interest" description="Disordered" evidence="6">
    <location>
        <begin position="1416"/>
        <end position="1462"/>
    </location>
</feature>
<reference evidence="9" key="1">
    <citation type="submission" date="2025-08" db="UniProtKB">
        <authorList>
            <consortium name="Ensembl"/>
        </authorList>
    </citation>
    <scope>IDENTIFICATION</scope>
</reference>
<dbReference type="GO" id="GO:0005615">
    <property type="term" value="C:extracellular space"/>
    <property type="evidence" value="ECO:0007669"/>
    <property type="project" value="InterPro"/>
</dbReference>
<protein>
    <submittedName>
        <fullName evidence="9">Microtubule cross-linking factor 1-like</fullName>
    </submittedName>
</protein>
<feature type="domain" description="SOGA 1/2-like coiled-coil" evidence="8">
    <location>
        <begin position="889"/>
        <end position="935"/>
    </location>
</feature>
<feature type="compositionally biased region" description="Gly residues" evidence="6">
    <location>
        <begin position="326"/>
        <end position="346"/>
    </location>
</feature>
<feature type="region of interest" description="Disordered" evidence="6">
    <location>
        <begin position="1026"/>
        <end position="1053"/>
    </location>
</feature>
<dbReference type="Ensembl" id="ENSSANT00000016920.1">
    <property type="protein sequence ID" value="ENSSANP00000015856.1"/>
    <property type="gene ID" value="ENSSANG00000008338.1"/>
</dbReference>
<feature type="coiled-coil region" evidence="5">
    <location>
        <begin position="72"/>
        <end position="120"/>
    </location>
</feature>
<feature type="region of interest" description="Disordered" evidence="6">
    <location>
        <begin position="316"/>
        <end position="348"/>
    </location>
</feature>
<keyword evidence="2" id="KW-0597">Phosphoprotein</keyword>
<dbReference type="Proteomes" id="UP000472260">
    <property type="component" value="Unassembled WGS sequence"/>
</dbReference>
<name>A0A671L9J8_9TELE</name>
<dbReference type="InterPro" id="IPR027881">
    <property type="entry name" value="SOGA_CC"/>
</dbReference>
<dbReference type="GO" id="GO:0010506">
    <property type="term" value="P:regulation of autophagy"/>
    <property type="evidence" value="ECO:0007669"/>
    <property type="project" value="InterPro"/>
</dbReference>
<feature type="region of interest" description="Disordered" evidence="6">
    <location>
        <begin position="1246"/>
        <end position="1272"/>
    </location>
</feature>
<dbReference type="Pfam" id="PF14818">
    <property type="entry name" value="SOGA1-2-like_CC"/>
    <property type="match status" value="1"/>
</dbReference>
<evidence type="ECO:0000313" key="10">
    <source>
        <dbReference type="Proteomes" id="UP000472260"/>
    </source>
</evidence>
<feature type="region of interest" description="Disordered" evidence="6">
    <location>
        <begin position="1294"/>
        <end position="1321"/>
    </location>
</feature>
<feature type="region of interest" description="Disordered" evidence="6">
    <location>
        <begin position="1511"/>
        <end position="1538"/>
    </location>
</feature>
<reference evidence="9" key="2">
    <citation type="submission" date="2025-09" db="UniProtKB">
        <authorList>
            <consortium name="Ensembl"/>
        </authorList>
    </citation>
    <scope>IDENTIFICATION</scope>
</reference>
<feature type="region of interest" description="Disordered" evidence="6">
    <location>
        <begin position="1333"/>
        <end position="1393"/>
    </location>
</feature>
<evidence type="ECO:0000313" key="9">
    <source>
        <dbReference type="Ensembl" id="ENSSANP00000015856.1"/>
    </source>
</evidence>
<feature type="compositionally biased region" description="Basic and acidic residues" evidence="6">
    <location>
        <begin position="1034"/>
        <end position="1046"/>
    </location>
</feature>
<evidence type="ECO:0000256" key="3">
    <source>
        <dbReference type="ARBA" id="ARBA00023054"/>
    </source>
</evidence>
<proteinExistence type="predicted"/>
<dbReference type="PANTHER" id="PTHR15742">
    <property type="entry name" value="GIRDIN"/>
    <property type="match status" value="1"/>
</dbReference>
<feature type="coiled-coil region" evidence="5">
    <location>
        <begin position="213"/>
        <end position="247"/>
    </location>
</feature>
<feature type="compositionally biased region" description="Low complexity" evidence="6">
    <location>
        <begin position="1363"/>
        <end position="1373"/>
    </location>
</feature>
<feature type="compositionally biased region" description="Low complexity" evidence="6">
    <location>
        <begin position="623"/>
        <end position="639"/>
    </location>
</feature>
<keyword evidence="10" id="KW-1185">Reference proteome</keyword>
<dbReference type="InterPro" id="IPR049885">
    <property type="entry name" value="MTCL1-3"/>
</dbReference>
<feature type="coiled-coil region" evidence="5">
    <location>
        <begin position="156"/>
        <end position="183"/>
    </location>
</feature>
<feature type="coiled-coil region" evidence="5">
    <location>
        <begin position="463"/>
        <end position="497"/>
    </location>
</feature>